<evidence type="ECO:0000313" key="4">
    <source>
        <dbReference type="EMBL" id="RGR27104.1"/>
    </source>
</evidence>
<dbReference type="InterPro" id="IPR038653">
    <property type="entry name" value="Put_CMD_sf"/>
</dbReference>
<dbReference type="Proteomes" id="UP000284161">
    <property type="component" value="Unassembled WGS sequence"/>
</dbReference>
<dbReference type="Pfam" id="PF14900">
    <property type="entry name" value="DUF4493"/>
    <property type="match status" value="1"/>
</dbReference>
<comment type="caution">
    <text evidence="2">The sequence shown here is derived from an EMBL/GenBank/DDBJ whole genome shotgun (WGS) entry which is preliminary data.</text>
</comment>
<evidence type="ECO:0000313" key="6">
    <source>
        <dbReference type="Proteomes" id="UP000261223"/>
    </source>
</evidence>
<dbReference type="EMBL" id="QRUB01000012">
    <property type="protein sequence ID" value="RGR27104.1"/>
    <property type="molecule type" value="Genomic_DNA"/>
</dbReference>
<dbReference type="Proteomes" id="UP000056419">
    <property type="component" value="Unassembled WGS sequence"/>
</dbReference>
<dbReference type="Gene3D" id="2.60.120.890">
    <property type="entry name" value="BT2081, beta-jelly-roll domain"/>
    <property type="match status" value="1"/>
</dbReference>
<accession>A0A108TBA6</accession>
<evidence type="ECO:0000313" key="7">
    <source>
        <dbReference type="Proteomes" id="UP000284161"/>
    </source>
</evidence>
<reference evidence="2 5" key="1">
    <citation type="journal article" date="2016" name="BMC Genomics">
        <title>Type VI secretion systems of human gut Bacteroidales segregate into three genetic architectures, two of which are contained on mobile genetic elements.</title>
        <authorList>
            <person name="Coyne M.J."/>
            <person name="Roelofs K.G."/>
            <person name="Comstock L.E."/>
        </authorList>
    </citation>
    <scope>NUCLEOTIDE SEQUENCE [LARGE SCALE GENOMIC DNA]</scope>
    <source>
        <strain evidence="2 5">CL09T03C01</strain>
    </source>
</reference>
<dbReference type="STRING" id="46506.AA415_01015"/>
<dbReference type="Pfam" id="PF13201">
    <property type="entry name" value="PCMD"/>
    <property type="match status" value="1"/>
</dbReference>
<dbReference type="RefSeq" id="WP_060385456.1">
    <property type="nucleotide sequence ID" value="NZ_JABFHV010000003.1"/>
</dbReference>
<protein>
    <submittedName>
        <fullName evidence="3">DUF4493 domain-containing protein</fullName>
    </submittedName>
</protein>
<reference evidence="6 7" key="3">
    <citation type="submission" date="2018-08" db="EMBL/GenBank/DDBJ databases">
        <title>A genome reference for cultivated species of the human gut microbiota.</title>
        <authorList>
            <person name="Zou Y."/>
            <person name="Xue W."/>
            <person name="Luo G."/>
        </authorList>
    </citation>
    <scope>NUCLEOTIDE SEQUENCE [LARGE SCALE GENOMIC DNA]</scope>
    <source>
        <strain evidence="4 7">AF25-6</strain>
        <strain evidence="3 6">TF03-6</strain>
    </source>
</reference>
<reference evidence="2" key="2">
    <citation type="submission" date="2016-01" db="EMBL/GenBank/DDBJ databases">
        <authorList>
            <person name="McClelland M."/>
            <person name="Jain A."/>
            <person name="Saraogi P."/>
            <person name="Mendelson R."/>
            <person name="Westerman R."/>
            <person name="SanMiguel P."/>
            <person name="Csonka L."/>
        </authorList>
    </citation>
    <scope>NUCLEOTIDE SEQUENCE</scope>
    <source>
        <strain evidence="2">CL09T03C01</strain>
    </source>
</reference>
<gene>
    <name evidence="2" type="ORF">AA415_01015</name>
    <name evidence="4" type="ORF">DWY58_12230</name>
    <name evidence="3" type="ORF">DXC34_03435</name>
</gene>
<dbReference type="EMBL" id="LRGC01000003">
    <property type="protein sequence ID" value="KWR56704.1"/>
    <property type="molecule type" value="Genomic_DNA"/>
</dbReference>
<organism evidence="2 5">
    <name type="scientific">Bacteroides stercoris</name>
    <dbReference type="NCBI Taxonomy" id="46506"/>
    <lineage>
        <taxon>Bacteria</taxon>
        <taxon>Pseudomonadati</taxon>
        <taxon>Bacteroidota</taxon>
        <taxon>Bacteroidia</taxon>
        <taxon>Bacteroidales</taxon>
        <taxon>Bacteroidaceae</taxon>
        <taxon>Bacteroides</taxon>
    </lineage>
</organism>
<evidence type="ECO:0000313" key="5">
    <source>
        <dbReference type="Proteomes" id="UP000056419"/>
    </source>
</evidence>
<dbReference type="AlphaFoldDB" id="A0A108TBA6"/>
<sequence length="722" mass="79404">MPKRYFKYYLTAITVISFIACSEKDTLNGEGMLHLKVGVTDQVKVTTRSMTDELQDSLQRHCTIGILNEKGTVRRYKGVNELPEALYLSAGSYTALVTAGDSVPASFETVYYKEERPFHINSGEVTNLELTCGIANTVVAVKYDEALSSVFQTYKVTVSTADGTLDYLPETKDSIGYYMLPAGNTKLQWHLEATMPNGKSYTKEGNIPDAQSAYRYDLSFNFIPTDYADGGGTVKVSVNANPIREITDEVQIYQRPIFRGENFDITSSAFYEVGMGTELSYTVTSTSVLNELSMYCEQFAQCGLPVRMNLMRLTEMERGRLEASGLSYKSEYNTGSDVGTMRVTFSDGLMKHITAKEGTYNIILHATDVRNRTNEGVLSISASDAVVLTKEVTEGDIWTSKAVLRGGLMKETSDPLIFRYRITGSSDWKEVEAVLNGKEMTAAITGLKVATTYEYVAVAGEKASSVVCKFTTEKAAQLPNAGFEKWHGSKPTYVYESGGTMFWDTGNHGSQKAGTDITTADGSVKHGGSYSAKLESKFASMLGIGQFAAGNVFSGKYLATNMDGVVGNGVLGWGRPFESRPTALRGYVRYQSNTVNYDNSCEFIDKGDPDIGSIFIVLGNWPGETYGGETWPVIVRTNYKTPGSAQLFDVNSEYIIGYGEKDFTSSTEGEGMIEFNIPVEYRYTNRKPTAIIIVASSSKYGDYFSGGTGSTMWLDDFELVYE</sequence>
<dbReference type="PATRIC" id="fig|46506.5.peg.1090"/>
<dbReference type="EMBL" id="QSSV01000003">
    <property type="protein sequence ID" value="RGM15676.1"/>
    <property type="molecule type" value="Genomic_DNA"/>
</dbReference>
<keyword evidence="5" id="KW-1185">Reference proteome</keyword>
<dbReference type="PROSITE" id="PS51257">
    <property type="entry name" value="PROKAR_LIPOPROTEIN"/>
    <property type="match status" value="1"/>
</dbReference>
<evidence type="ECO:0000313" key="2">
    <source>
        <dbReference type="EMBL" id="KWR56704.1"/>
    </source>
</evidence>
<dbReference type="InterPro" id="IPR025112">
    <property type="entry name" value="PCMD"/>
</dbReference>
<name>A0A108TBA6_BACSE</name>
<evidence type="ECO:0000313" key="3">
    <source>
        <dbReference type="EMBL" id="RGM15676.1"/>
    </source>
</evidence>
<evidence type="ECO:0000259" key="1">
    <source>
        <dbReference type="Pfam" id="PF13201"/>
    </source>
</evidence>
<dbReference type="Proteomes" id="UP000261223">
    <property type="component" value="Unassembled WGS sequence"/>
</dbReference>
<dbReference type="InterPro" id="IPR027840">
    <property type="entry name" value="DUF4493"/>
</dbReference>
<feature type="domain" description="Putative carbohydrate metabolism" evidence="1">
    <location>
        <begin position="483"/>
        <end position="720"/>
    </location>
</feature>
<proteinExistence type="predicted"/>